<keyword evidence="1" id="KW-0067">ATP-binding</keyword>
<proteinExistence type="predicted"/>
<keyword evidence="4" id="KW-1185">Reference proteome</keyword>
<comment type="caution">
    <text evidence="3">The sequence shown here is derived from an EMBL/GenBank/DDBJ whole genome shotgun (WGS) entry which is preliminary data.</text>
</comment>
<dbReference type="PROSITE" id="PS50011">
    <property type="entry name" value="PROTEIN_KINASE_DOM"/>
    <property type="match status" value="1"/>
</dbReference>
<evidence type="ECO:0000259" key="2">
    <source>
        <dbReference type="PROSITE" id="PS50011"/>
    </source>
</evidence>
<protein>
    <recommendedName>
        <fullName evidence="2">Protein kinase domain-containing protein</fullName>
    </recommendedName>
</protein>
<evidence type="ECO:0000256" key="1">
    <source>
        <dbReference type="PROSITE-ProRule" id="PRU10141"/>
    </source>
</evidence>
<reference evidence="3 4" key="1">
    <citation type="submission" date="2023-03" db="EMBL/GenBank/DDBJ databases">
        <title>Genome insight into feeding habits of ladybird beetles.</title>
        <authorList>
            <person name="Li H.-S."/>
            <person name="Huang Y.-H."/>
            <person name="Pang H."/>
        </authorList>
    </citation>
    <scope>NUCLEOTIDE SEQUENCE [LARGE SCALE GENOMIC DNA]</scope>
    <source>
        <strain evidence="3">SYSU_2023b</strain>
        <tissue evidence="3">Whole body</tissue>
    </source>
</reference>
<dbReference type="GO" id="GO:0006914">
    <property type="term" value="P:autophagy"/>
    <property type="evidence" value="ECO:0007669"/>
    <property type="project" value="UniProtKB-ARBA"/>
</dbReference>
<dbReference type="Gene3D" id="1.10.510.10">
    <property type="entry name" value="Transferase(Phosphotransferase) domain 1"/>
    <property type="match status" value="1"/>
</dbReference>
<dbReference type="GO" id="GO:0004674">
    <property type="term" value="F:protein serine/threonine kinase activity"/>
    <property type="evidence" value="ECO:0007669"/>
    <property type="project" value="InterPro"/>
</dbReference>
<dbReference type="PROSITE" id="PS00107">
    <property type="entry name" value="PROTEIN_KINASE_ATP"/>
    <property type="match status" value="1"/>
</dbReference>
<evidence type="ECO:0000313" key="4">
    <source>
        <dbReference type="Proteomes" id="UP001431783"/>
    </source>
</evidence>
<dbReference type="SUPFAM" id="SSF56112">
    <property type="entry name" value="Protein kinase-like (PK-like)"/>
    <property type="match status" value="1"/>
</dbReference>
<dbReference type="EMBL" id="JARQZJ010000123">
    <property type="protein sequence ID" value="KAK9889600.1"/>
    <property type="molecule type" value="Genomic_DNA"/>
</dbReference>
<dbReference type="Proteomes" id="UP001431783">
    <property type="component" value="Unassembled WGS sequence"/>
</dbReference>
<organism evidence="3 4">
    <name type="scientific">Henosepilachna vigintioctopunctata</name>
    <dbReference type="NCBI Taxonomy" id="420089"/>
    <lineage>
        <taxon>Eukaryota</taxon>
        <taxon>Metazoa</taxon>
        <taxon>Ecdysozoa</taxon>
        <taxon>Arthropoda</taxon>
        <taxon>Hexapoda</taxon>
        <taxon>Insecta</taxon>
        <taxon>Pterygota</taxon>
        <taxon>Neoptera</taxon>
        <taxon>Endopterygota</taxon>
        <taxon>Coleoptera</taxon>
        <taxon>Polyphaga</taxon>
        <taxon>Cucujiformia</taxon>
        <taxon>Coccinelloidea</taxon>
        <taxon>Coccinellidae</taxon>
        <taxon>Epilachninae</taxon>
        <taxon>Epilachnini</taxon>
        <taxon>Henosepilachna</taxon>
    </lineage>
</organism>
<dbReference type="InterPro" id="IPR017441">
    <property type="entry name" value="Protein_kinase_ATP_BS"/>
</dbReference>
<dbReference type="PANTHER" id="PTHR24348">
    <property type="entry name" value="SERINE/THREONINE-PROTEIN KINASE UNC-51-RELATED"/>
    <property type="match status" value="1"/>
</dbReference>
<dbReference type="InterPro" id="IPR045269">
    <property type="entry name" value="Atg1-like"/>
</dbReference>
<dbReference type="GO" id="GO:0005737">
    <property type="term" value="C:cytoplasm"/>
    <property type="evidence" value="ECO:0007669"/>
    <property type="project" value="TreeGrafter"/>
</dbReference>
<sequence length="216" mass="24845">MQHIMPSSSEVDVFEQKGYLIGKRIGKGTYATVHLADFVDGGTGKKFRLACKIFDKMKAPKDILRKFFVRELDILTKIKNPNIIQAHSILQRGSRVFIFMKYASNGDLLNYIKVNGTIPDTQAKIWFQQIASGLLYLHGLNIVHRNLKCENILLSENTMQKSQISDLQGFVQTKKGMWYLVRRTVALPLTQRRKLLVVYRTTPKCLTFGLLELYYI</sequence>
<dbReference type="InterPro" id="IPR011009">
    <property type="entry name" value="Kinase-like_dom_sf"/>
</dbReference>
<feature type="domain" description="Protein kinase" evidence="2">
    <location>
        <begin position="19"/>
        <end position="216"/>
    </location>
</feature>
<gene>
    <name evidence="3" type="ORF">WA026_006971</name>
</gene>
<dbReference type="Pfam" id="PF00069">
    <property type="entry name" value="Pkinase"/>
    <property type="match status" value="1"/>
</dbReference>
<dbReference type="GO" id="GO:0005524">
    <property type="term" value="F:ATP binding"/>
    <property type="evidence" value="ECO:0007669"/>
    <property type="project" value="UniProtKB-UniRule"/>
</dbReference>
<dbReference type="AlphaFoldDB" id="A0AAW1V4L3"/>
<name>A0AAW1V4L3_9CUCU</name>
<feature type="binding site" evidence="1">
    <location>
        <position position="52"/>
    </location>
    <ligand>
        <name>ATP</name>
        <dbReference type="ChEBI" id="CHEBI:30616"/>
    </ligand>
</feature>
<dbReference type="InterPro" id="IPR000719">
    <property type="entry name" value="Prot_kinase_dom"/>
</dbReference>
<accession>A0AAW1V4L3</accession>
<evidence type="ECO:0000313" key="3">
    <source>
        <dbReference type="EMBL" id="KAK9889600.1"/>
    </source>
</evidence>
<dbReference type="GO" id="GO:0010506">
    <property type="term" value="P:regulation of autophagy"/>
    <property type="evidence" value="ECO:0007669"/>
    <property type="project" value="InterPro"/>
</dbReference>
<keyword evidence="1" id="KW-0547">Nucleotide-binding</keyword>